<evidence type="ECO:0000313" key="2">
    <source>
        <dbReference type="EMBL" id="RKD24590.1"/>
    </source>
</evidence>
<dbReference type="Gene3D" id="3.40.630.30">
    <property type="match status" value="2"/>
</dbReference>
<sequence length="327" mass="39002">MIKWGEQPRKIKLGDQTFRQIRLRDKEMFESYTKRCDYPTNLWSMNFAFLWADAKGDQKLVFWKIIDDLLVPFVLYRKEGLHLLCLPLGAGGPDRILYVAYQCLKFCNTWNRKNRYYPATIRTVNRDQLTFLQRSSEFQKYFEYREMNGRERHFSIEKITELKGKDFQRIRNQLNRFNRDYPNAVIRPYEHRDYEAVLRVNNNWLKKAKQQYSVIFDQLYFREIMKQHEELEHAILVVEIDHEIVGMVSAGLTAEGQSWGCLIKKMADVDGLNEVMIVEMARAVQRLYPTVELLNVGSDLGVEGLSKFKEKFRPALSLERYRVRLKK</sequence>
<reference evidence="2 3" key="1">
    <citation type="submission" date="2016-08" db="EMBL/GenBank/DDBJ databases">
        <title>Novel Firmicute Genomes.</title>
        <authorList>
            <person name="Poppleton D.I."/>
            <person name="Gribaldo S."/>
        </authorList>
    </citation>
    <scope>NUCLEOTIDE SEQUENCE [LARGE SCALE GENOMIC DNA]</scope>
    <source>
        <strain evidence="2 3">RAOx-1</strain>
    </source>
</reference>
<protein>
    <recommendedName>
        <fullName evidence="1">Phosphatidylglycerol lysyltransferase C-terminal domain-containing protein</fullName>
    </recommendedName>
</protein>
<accession>A0A419SKW6</accession>
<keyword evidence="3" id="KW-1185">Reference proteome</keyword>
<evidence type="ECO:0000259" key="1">
    <source>
        <dbReference type="Pfam" id="PF09924"/>
    </source>
</evidence>
<dbReference type="PANTHER" id="PTHR41373:SF1">
    <property type="entry name" value="PHOSPHATIDYLGLYCEROL LYSYLTRANSFERASE C-TERMINAL DOMAIN-CONTAINING PROTEIN"/>
    <property type="match status" value="1"/>
</dbReference>
<dbReference type="RefSeq" id="WP_120189884.1">
    <property type="nucleotide sequence ID" value="NZ_MCHY01000008.1"/>
</dbReference>
<dbReference type="EMBL" id="MCHY01000008">
    <property type="protein sequence ID" value="RKD24590.1"/>
    <property type="molecule type" value="Genomic_DNA"/>
</dbReference>
<dbReference type="SUPFAM" id="SSF55729">
    <property type="entry name" value="Acyl-CoA N-acyltransferases (Nat)"/>
    <property type="match status" value="2"/>
</dbReference>
<proteinExistence type="predicted"/>
<gene>
    <name evidence="2" type="ORF">BEP19_09440</name>
</gene>
<dbReference type="InterPro" id="IPR016732">
    <property type="entry name" value="UCP018688"/>
</dbReference>
<dbReference type="InterPro" id="IPR024320">
    <property type="entry name" value="LPG_synthase_C"/>
</dbReference>
<organism evidence="2 3">
    <name type="scientific">Ammoniphilus oxalaticus</name>
    <dbReference type="NCBI Taxonomy" id="66863"/>
    <lineage>
        <taxon>Bacteria</taxon>
        <taxon>Bacillati</taxon>
        <taxon>Bacillota</taxon>
        <taxon>Bacilli</taxon>
        <taxon>Bacillales</taxon>
        <taxon>Paenibacillaceae</taxon>
        <taxon>Aneurinibacillus group</taxon>
        <taxon>Ammoniphilus</taxon>
    </lineage>
</organism>
<dbReference type="PANTHER" id="PTHR41373">
    <property type="entry name" value="DUF2156 DOMAIN-CONTAINING PROTEIN"/>
    <property type="match status" value="1"/>
</dbReference>
<name>A0A419SKW6_9BACL</name>
<dbReference type="Proteomes" id="UP000284219">
    <property type="component" value="Unassembled WGS sequence"/>
</dbReference>
<evidence type="ECO:0000313" key="3">
    <source>
        <dbReference type="Proteomes" id="UP000284219"/>
    </source>
</evidence>
<comment type="caution">
    <text evidence="2">The sequence shown here is derived from an EMBL/GenBank/DDBJ whole genome shotgun (WGS) entry which is preliminary data.</text>
</comment>
<dbReference type="OrthoDB" id="2678076at2"/>
<dbReference type="Pfam" id="PF09924">
    <property type="entry name" value="LPG_synthase_C"/>
    <property type="match status" value="1"/>
</dbReference>
<feature type="domain" description="Phosphatidylglycerol lysyltransferase C-terminal" evidence="1">
    <location>
        <begin position="130"/>
        <end position="323"/>
    </location>
</feature>
<dbReference type="InterPro" id="IPR016181">
    <property type="entry name" value="Acyl_CoA_acyltransferase"/>
</dbReference>
<dbReference type="AlphaFoldDB" id="A0A419SKW6"/>